<protein>
    <submittedName>
        <fullName evidence="1">Uncharacterized protein</fullName>
    </submittedName>
</protein>
<dbReference type="EMBL" id="NIDE01000014">
    <property type="protein sequence ID" value="OWK38621.1"/>
    <property type="molecule type" value="Genomic_DNA"/>
</dbReference>
<dbReference type="Proteomes" id="UP000214646">
    <property type="component" value="Unassembled WGS sequence"/>
</dbReference>
<keyword evidence="2" id="KW-1185">Reference proteome</keyword>
<dbReference type="RefSeq" id="WP_088258376.1">
    <property type="nucleotide sequence ID" value="NZ_NIDE01000014.1"/>
</dbReference>
<comment type="caution">
    <text evidence="1">The sequence shown here is derived from an EMBL/GenBank/DDBJ whole genome shotgun (WGS) entry which is preliminary data.</text>
</comment>
<reference evidence="2" key="1">
    <citation type="submission" date="2017-06" db="EMBL/GenBank/DDBJ databases">
        <title>Genome analysis of Fimbriiglobus ruber SP5, the first member of the order Planctomycetales with confirmed chitinolytic capability.</title>
        <authorList>
            <person name="Ravin N.V."/>
            <person name="Rakitin A.L."/>
            <person name="Ivanova A.A."/>
            <person name="Beletsky A.V."/>
            <person name="Kulichevskaya I.S."/>
            <person name="Mardanov A.V."/>
            <person name="Dedysh S.N."/>
        </authorList>
    </citation>
    <scope>NUCLEOTIDE SEQUENCE [LARGE SCALE GENOMIC DNA]</scope>
    <source>
        <strain evidence="2">SP5</strain>
    </source>
</reference>
<evidence type="ECO:0000313" key="2">
    <source>
        <dbReference type="Proteomes" id="UP000214646"/>
    </source>
</evidence>
<organism evidence="1 2">
    <name type="scientific">Fimbriiglobus ruber</name>
    <dbReference type="NCBI Taxonomy" id="1908690"/>
    <lineage>
        <taxon>Bacteria</taxon>
        <taxon>Pseudomonadati</taxon>
        <taxon>Planctomycetota</taxon>
        <taxon>Planctomycetia</taxon>
        <taxon>Gemmatales</taxon>
        <taxon>Gemmataceae</taxon>
        <taxon>Fimbriiglobus</taxon>
    </lineage>
</organism>
<evidence type="ECO:0000313" key="1">
    <source>
        <dbReference type="EMBL" id="OWK38621.1"/>
    </source>
</evidence>
<proteinExistence type="predicted"/>
<gene>
    <name evidence="1" type="ORF">FRUB_07741</name>
</gene>
<dbReference type="AlphaFoldDB" id="A0A225DAN7"/>
<name>A0A225DAN7_9BACT</name>
<accession>A0A225DAN7</accession>
<sequence>MDTAISELPGCTGVDSTLGAADMVHRFEPFVIYPADKPAAYVERLGKWSARNGEPPVFIALTLSRLGWKASDAEEWIRNFFTVYDDYVTEGKIPASRPPLLLVETDGLSDADMARLQTIGSVVLEKQGRWPGRPTTISEYLALVRSYHHKTQQESRASRSPDG</sequence>